<comment type="caution">
    <text evidence="2">The sequence shown here is derived from an EMBL/GenBank/DDBJ whole genome shotgun (WGS) entry which is preliminary data.</text>
</comment>
<evidence type="ECO:0000313" key="3">
    <source>
        <dbReference type="Proteomes" id="UP000698800"/>
    </source>
</evidence>
<feature type="compositionally biased region" description="Acidic residues" evidence="1">
    <location>
        <begin position="360"/>
        <end position="378"/>
    </location>
</feature>
<organism evidence="2 3">
    <name type="scientific">Glutinoglossum americanum</name>
    <dbReference type="NCBI Taxonomy" id="1670608"/>
    <lineage>
        <taxon>Eukaryota</taxon>
        <taxon>Fungi</taxon>
        <taxon>Dikarya</taxon>
        <taxon>Ascomycota</taxon>
        <taxon>Pezizomycotina</taxon>
        <taxon>Geoglossomycetes</taxon>
        <taxon>Geoglossales</taxon>
        <taxon>Geoglossaceae</taxon>
        <taxon>Glutinoglossum</taxon>
    </lineage>
</organism>
<evidence type="ECO:0000256" key="1">
    <source>
        <dbReference type="SAM" id="MobiDB-lite"/>
    </source>
</evidence>
<feature type="region of interest" description="Disordered" evidence="1">
    <location>
        <begin position="260"/>
        <end position="302"/>
    </location>
</feature>
<evidence type="ECO:0000313" key="2">
    <source>
        <dbReference type="EMBL" id="KAH0547542.1"/>
    </source>
</evidence>
<keyword evidence="3" id="KW-1185">Reference proteome</keyword>
<dbReference type="Proteomes" id="UP000698800">
    <property type="component" value="Unassembled WGS sequence"/>
</dbReference>
<proteinExistence type="predicted"/>
<dbReference type="AlphaFoldDB" id="A0A9P8IIB9"/>
<feature type="region of interest" description="Disordered" evidence="1">
    <location>
        <begin position="354"/>
        <end position="399"/>
    </location>
</feature>
<accession>A0A9P8IIB9</accession>
<protein>
    <submittedName>
        <fullName evidence="2">Uncharacterized protein</fullName>
    </submittedName>
</protein>
<sequence>MLLNNTYNDSIPYQPTSAASTDLESIIDDVAKEMAFSEIVRRQFRDSCSPSASYGQKNGAVSRITKPASAGNSPRRVGRRKSMLPESTSRTRSTLYNHFENMFNLTSSKDRLPQEAVATRPVSWQPTSRQGHWAPLHQAHDTSLLEMLTDYRFSTGSFGLTYLGEPEMSSLLPYSNPVSPHSPILPSDDPFQLYDQQVYGLTDTCYTQEAEYLHSDIQYPPQILPSPLPVQGTQMTPDGPSDQYLLLANSQQDWSQFVYGSGAFFPPTPPQPQSHTPFPVQPLTPSAQTEADPPSQPNFELQGGTKELVGMGLYDAPDSSTPALEPDDYRNSFISTLSYLDQDCPGKGLKLEETWKPAESDDDDDDDDEESSSIDDSQDGPRDTVGHQEDGLSNAMVDNSMILPPDGLFDEETYLATSAFLTQSKTQGVGFDGLSWI</sequence>
<gene>
    <name evidence="2" type="ORF">FGG08_000267</name>
</gene>
<name>A0A9P8IIB9_9PEZI</name>
<dbReference type="EMBL" id="JAGHQL010000003">
    <property type="protein sequence ID" value="KAH0547542.1"/>
    <property type="molecule type" value="Genomic_DNA"/>
</dbReference>
<reference evidence="2" key="1">
    <citation type="submission" date="2021-03" db="EMBL/GenBank/DDBJ databases">
        <title>Comparative genomics and phylogenomic investigation of the class Geoglossomycetes provide insights into ecological specialization and systematics.</title>
        <authorList>
            <person name="Melie T."/>
            <person name="Pirro S."/>
            <person name="Miller A.N."/>
            <person name="Quandt A."/>
        </authorList>
    </citation>
    <scope>NUCLEOTIDE SEQUENCE</scope>
    <source>
        <strain evidence="2">GBOQ0MN5Z8</strain>
    </source>
</reference>
<feature type="compositionally biased region" description="Basic and acidic residues" evidence="1">
    <location>
        <begin position="379"/>
        <end position="390"/>
    </location>
</feature>
<feature type="region of interest" description="Disordered" evidence="1">
    <location>
        <begin position="48"/>
        <end position="91"/>
    </location>
</feature>
<dbReference type="OrthoDB" id="5378435at2759"/>